<protein>
    <submittedName>
        <fullName evidence="1">Uncharacterized protein</fullName>
    </submittedName>
</protein>
<evidence type="ECO:0000313" key="1">
    <source>
        <dbReference type="EMBL" id="VDI42903.1"/>
    </source>
</evidence>
<keyword evidence="2" id="KW-1185">Reference proteome</keyword>
<dbReference type="Proteomes" id="UP000596742">
    <property type="component" value="Unassembled WGS sequence"/>
</dbReference>
<accession>A0A8B6F533</accession>
<reference evidence="1" key="1">
    <citation type="submission" date="2018-11" db="EMBL/GenBank/DDBJ databases">
        <authorList>
            <person name="Alioto T."/>
            <person name="Alioto T."/>
        </authorList>
    </citation>
    <scope>NUCLEOTIDE SEQUENCE</scope>
</reference>
<sequence length="127" mass="14417">MPLEKKKLINTPQKALLDSQGKQKARHPSLSSYSTDLAGEDIELINVTFRFVQKFAANTELGIASRIHLLELSDDDRKKTILKNEETVAHLERVSQQKMMEATEYKTKVITKLAEQLSNYLKSDAGR</sequence>
<evidence type="ECO:0000313" key="2">
    <source>
        <dbReference type="Proteomes" id="UP000596742"/>
    </source>
</evidence>
<dbReference type="AlphaFoldDB" id="A0A8B6F533"/>
<dbReference type="EMBL" id="UYJE01006082">
    <property type="protein sequence ID" value="VDI42903.1"/>
    <property type="molecule type" value="Genomic_DNA"/>
</dbReference>
<comment type="caution">
    <text evidence="1">The sequence shown here is derived from an EMBL/GenBank/DDBJ whole genome shotgun (WGS) entry which is preliminary data.</text>
</comment>
<organism evidence="1 2">
    <name type="scientific">Mytilus galloprovincialis</name>
    <name type="common">Mediterranean mussel</name>
    <dbReference type="NCBI Taxonomy" id="29158"/>
    <lineage>
        <taxon>Eukaryota</taxon>
        <taxon>Metazoa</taxon>
        <taxon>Spiralia</taxon>
        <taxon>Lophotrochozoa</taxon>
        <taxon>Mollusca</taxon>
        <taxon>Bivalvia</taxon>
        <taxon>Autobranchia</taxon>
        <taxon>Pteriomorphia</taxon>
        <taxon>Mytilida</taxon>
        <taxon>Mytiloidea</taxon>
        <taxon>Mytilidae</taxon>
        <taxon>Mytilinae</taxon>
        <taxon>Mytilus</taxon>
    </lineage>
</organism>
<proteinExistence type="predicted"/>
<name>A0A8B6F533_MYTGA</name>
<gene>
    <name evidence="1" type="ORF">MGAL_10B042853</name>
</gene>